<dbReference type="InterPro" id="IPR007492">
    <property type="entry name" value="LytTR_DNA-bd_dom"/>
</dbReference>
<keyword evidence="1" id="KW-0472">Membrane</keyword>
<evidence type="ECO:0000259" key="2">
    <source>
        <dbReference type="PROSITE" id="PS50930"/>
    </source>
</evidence>
<dbReference type="RefSeq" id="WP_317490065.1">
    <property type="nucleotide sequence ID" value="NZ_CP136051.1"/>
</dbReference>
<protein>
    <submittedName>
        <fullName evidence="3">LytTR family DNA-binding domain-containing protein</fullName>
    </submittedName>
</protein>
<evidence type="ECO:0000313" key="4">
    <source>
        <dbReference type="Proteomes" id="UP001302349"/>
    </source>
</evidence>
<feature type="transmembrane region" description="Helical" evidence="1">
    <location>
        <begin position="81"/>
        <end position="104"/>
    </location>
</feature>
<feature type="transmembrane region" description="Helical" evidence="1">
    <location>
        <begin position="12"/>
        <end position="28"/>
    </location>
</feature>
<feature type="transmembrane region" description="Helical" evidence="1">
    <location>
        <begin position="124"/>
        <end position="143"/>
    </location>
</feature>
<dbReference type="SMART" id="SM00850">
    <property type="entry name" value="LytTR"/>
    <property type="match status" value="1"/>
</dbReference>
<dbReference type="InterPro" id="IPR046947">
    <property type="entry name" value="LytR-like"/>
</dbReference>
<accession>A0ABZ0IUT6</accession>
<evidence type="ECO:0000313" key="3">
    <source>
        <dbReference type="EMBL" id="WOK07387.1"/>
    </source>
</evidence>
<keyword evidence="1" id="KW-1133">Transmembrane helix</keyword>
<name>A0ABZ0IUT6_9BACT</name>
<sequence length="275" mass="31659">MEHRSHRYQDMWLWLLVPFFGVLYRHTGETASLKDLLSTPIYYLDVATAILVIGIIFTVTRATIVHLDRRVAWEGQAALRAFIQGFVVYGFTVLLTVLVSFFYNEFFMTRPPEFNVAVVFAYDVPFACLIVTIIQMAYGLLYMRAYYEARLEQKAGAQEANTVSRKTILANFGKTKVPLASSSIAYVHKVGDFNALQTFEGKEYTLDDTLDQLEQWLEKTDFFRVNRQCIAQRRAIVSMKNDPTGKVLLKLSPSPTEEITVSRKKAQEFRSWMEQ</sequence>
<keyword evidence="3" id="KW-0238">DNA-binding</keyword>
<dbReference type="PANTHER" id="PTHR37299">
    <property type="entry name" value="TRANSCRIPTIONAL REGULATOR-RELATED"/>
    <property type="match status" value="1"/>
</dbReference>
<organism evidence="3 4">
    <name type="scientific">Imperialibacter roseus</name>
    <dbReference type="NCBI Taxonomy" id="1324217"/>
    <lineage>
        <taxon>Bacteria</taxon>
        <taxon>Pseudomonadati</taxon>
        <taxon>Bacteroidota</taxon>
        <taxon>Cytophagia</taxon>
        <taxon>Cytophagales</taxon>
        <taxon>Flammeovirgaceae</taxon>
        <taxon>Imperialibacter</taxon>
    </lineage>
</organism>
<dbReference type="EMBL" id="CP136051">
    <property type="protein sequence ID" value="WOK07387.1"/>
    <property type="molecule type" value="Genomic_DNA"/>
</dbReference>
<keyword evidence="4" id="KW-1185">Reference proteome</keyword>
<evidence type="ECO:0000256" key="1">
    <source>
        <dbReference type="SAM" id="Phobius"/>
    </source>
</evidence>
<dbReference type="PROSITE" id="PS50930">
    <property type="entry name" value="HTH_LYTTR"/>
    <property type="match status" value="1"/>
</dbReference>
<dbReference type="PANTHER" id="PTHR37299:SF1">
    <property type="entry name" value="STAGE 0 SPORULATION PROTEIN A HOMOLOG"/>
    <property type="match status" value="1"/>
</dbReference>
<dbReference type="Gene3D" id="2.40.50.1020">
    <property type="entry name" value="LytTr DNA-binding domain"/>
    <property type="match status" value="1"/>
</dbReference>
<feature type="transmembrane region" description="Helical" evidence="1">
    <location>
        <begin position="40"/>
        <end position="60"/>
    </location>
</feature>
<feature type="domain" description="HTH LytTR-type" evidence="2">
    <location>
        <begin position="198"/>
        <end position="275"/>
    </location>
</feature>
<proteinExistence type="predicted"/>
<gene>
    <name evidence="3" type="ORF">RT717_01970</name>
</gene>
<dbReference type="Pfam" id="PF04397">
    <property type="entry name" value="LytTR"/>
    <property type="match status" value="1"/>
</dbReference>
<dbReference type="Proteomes" id="UP001302349">
    <property type="component" value="Chromosome"/>
</dbReference>
<dbReference type="GO" id="GO:0003677">
    <property type="term" value="F:DNA binding"/>
    <property type="evidence" value="ECO:0007669"/>
    <property type="project" value="UniProtKB-KW"/>
</dbReference>
<reference evidence="3 4" key="1">
    <citation type="journal article" date="2023" name="Microbiol. Resour. Announc.">
        <title>Complete Genome Sequence of Imperialibacter roseus strain P4T.</title>
        <authorList>
            <person name="Tizabi D.R."/>
            <person name="Bachvaroff T."/>
            <person name="Hill R.T."/>
        </authorList>
    </citation>
    <scope>NUCLEOTIDE SEQUENCE [LARGE SCALE GENOMIC DNA]</scope>
    <source>
        <strain evidence="3 4">P4T</strain>
    </source>
</reference>
<keyword evidence="1" id="KW-0812">Transmembrane</keyword>